<accession>A0A139IBJ9</accession>
<organism evidence="2 3">
    <name type="scientific">Pseudocercospora musae</name>
    <dbReference type="NCBI Taxonomy" id="113226"/>
    <lineage>
        <taxon>Eukaryota</taxon>
        <taxon>Fungi</taxon>
        <taxon>Dikarya</taxon>
        <taxon>Ascomycota</taxon>
        <taxon>Pezizomycotina</taxon>
        <taxon>Dothideomycetes</taxon>
        <taxon>Dothideomycetidae</taxon>
        <taxon>Mycosphaerellales</taxon>
        <taxon>Mycosphaerellaceae</taxon>
        <taxon>Pseudocercospora</taxon>
    </lineage>
</organism>
<dbReference type="EMBL" id="LFZO01000168">
    <property type="protein sequence ID" value="KXT12054.1"/>
    <property type="molecule type" value="Genomic_DNA"/>
</dbReference>
<dbReference type="AlphaFoldDB" id="A0A139IBJ9"/>
<dbReference type="STRING" id="113226.A0A139IBJ9"/>
<evidence type="ECO:0000313" key="3">
    <source>
        <dbReference type="Proteomes" id="UP000073492"/>
    </source>
</evidence>
<gene>
    <name evidence="2" type="ORF">AC579_4697</name>
</gene>
<dbReference type="OrthoDB" id="411251at2759"/>
<feature type="compositionally biased region" description="Basic and acidic residues" evidence="1">
    <location>
        <begin position="256"/>
        <end position="269"/>
    </location>
</feature>
<comment type="caution">
    <text evidence="2">The sequence shown here is derived from an EMBL/GenBank/DDBJ whole genome shotgun (WGS) entry which is preliminary data.</text>
</comment>
<feature type="compositionally biased region" description="Polar residues" evidence="1">
    <location>
        <begin position="232"/>
        <end position="241"/>
    </location>
</feature>
<evidence type="ECO:0000313" key="2">
    <source>
        <dbReference type="EMBL" id="KXT12054.1"/>
    </source>
</evidence>
<feature type="compositionally biased region" description="Pro residues" evidence="1">
    <location>
        <begin position="205"/>
        <end position="219"/>
    </location>
</feature>
<dbReference type="SUPFAM" id="SSF56112">
    <property type="entry name" value="Protein kinase-like (PK-like)"/>
    <property type="match status" value="1"/>
</dbReference>
<evidence type="ECO:0008006" key="4">
    <source>
        <dbReference type="Google" id="ProtNLM"/>
    </source>
</evidence>
<keyword evidence="3" id="KW-1185">Reference proteome</keyword>
<evidence type="ECO:0000256" key="1">
    <source>
        <dbReference type="SAM" id="MobiDB-lite"/>
    </source>
</evidence>
<name>A0A139IBJ9_9PEZI</name>
<dbReference type="Proteomes" id="UP000073492">
    <property type="component" value="Unassembled WGS sequence"/>
</dbReference>
<sequence>MALATQYGAERQIPNVVASDCGNYYVELVRPYFVRKVKTNNTVTAVYDGRMNGQDVVLKVHHLLGLKDFSLRAQGEVNALTKLDRAGCQHAPKLLGHFRKSFGGIVCGTEIYVVISKVPGFSLDSSTTWRSTYEGYQKVKLAFEIAQKSILACGVDNAGHEMGNIMYDLEQDKCYIIDFEYSDFPQRRYMRHLPVNFADWVGPGPSRPASPPVMTPPKTPQQSSGEEEEAGTFTSSPSTLKAESDEDEKLPISVERSPDAEKIGFELIG</sequence>
<proteinExistence type="predicted"/>
<protein>
    <recommendedName>
        <fullName evidence="4">Protein kinase domain-containing protein</fullName>
    </recommendedName>
</protein>
<dbReference type="InterPro" id="IPR011009">
    <property type="entry name" value="Kinase-like_dom_sf"/>
</dbReference>
<feature type="region of interest" description="Disordered" evidence="1">
    <location>
        <begin position="204"/>
        <end position="269"/>
    </location>
</feature>
<reference evidence="2 3" key="1">
    <citation type="submission" date="2015-07" db="EMBL/GenBank/DDBJ databases">
        <title>Comparative genomics of the Sigatoka disease complex on banana suggests a link between parallel evolutionary changes in Pseudocercospora fijiensis and Pseudocercospora eumusae and increased virulence on the banana host.</title>
        <authorList>
            <person name="Chang T.-C."/>
            <person name="Salvucci A."/>
            <person name="Crous P.W."/>
            <person name="Stergiopoulos I."/>
        </authorList>
    </citation>
    <scope>NUCLEOTIDE SEQUENCE [LARGE SCALE GENOMIC DNA]</scope>
    <source>
        <strain evidence="2 3">CBS 116634</strain>
    </source>
</reference>